<accession>A0A1V1VH34</accession>
<sequence length="118" mass="13117">MFLRNVVPVLLAVFISVPTTLIIHRLVSPPPLMLSLDLKKMVQDYSKHLASQSLSEAEVTSKITAFTQAVDRTLARYSRENNAVIFTQGAVISGTMNIDNAIKRTVKQQLDEQNKGSF</sequence>
<protein>
    <submittedName>
        <fullName evidence="1">TrbI F-type domain-containing protein</fullName>
    </submittedName>
</protein>
<organism evidence="1 2">
    <name type="scientific">Photobacterium damsela subsp. piscicida</name>
    <name type="common">Pasteurella piscicida</name>
    <dbReference type="NCBI Taxonomy" id="38294"/>
    <lineage>
        <taxon>Bacteria</taxon>
        <taxon>Pseudomonadati</taxon>
        <taxon>Pseudomonadota</taxon>
        <taxon>Gammaproteobacteria</taxon>
        <taxon>Vibrionales</taxon>
        <taxon>Vibrionaceae</taxon>
        <taxon>Photobacterium</taxon>
    </lineage>
</organism>
<gene>
    <name evidence="1" type="ORF">IC627_22210</name>
</gene>
<reference evidence="1 2" key="1">
    <citation type="submission" date="2020-09" db="EMBL/GenBank/DDBJ databases">
        <title>Complete, closed and curated genome sequences of Photobacterium damselae subsp. piscicida isolates from Australia indicate localised evolution and additional plasmid-borne pathogenicity mechanisms.</title>
        <authorList>
            <person name="Baseggio L."/>
            <person name="Silayeva O."/>
            <person name="Buller N."/>
            <person name="Landos M."/>
            <person name="Engelstaedter J."/>
            <person name="Barnes A.C."/>
        </authorList>
    </citation>
    <scope>NUCLEOTIDE SEQUENCE [LARGE SCALE GENOMIC DNA]</scope>
    <source>
        <strain evidence="1 2">AS-16-0540-1</strain>
        <plasmid evidence="1 2">unnamed1</plasmid>
    </source>
</reference>
<dbReference type="AlphaFoldDB" id="A0A1V1VH34"/>
<evidence type="ECO:0000313" key="2">
    <source>
        <dbReference type="Proteomes" id="UP000516656"/>
    </source>
</evidence>
<dbReference type="RefSeq" id="WP_165761820.1">
    <property type="nucleotide sequence ID" value="NZ_BDMQ01000003.1"/>
</dbReference>
<proteinExistence type="predicted"/>
<dbReference type="EMBL" id="CP061856">
    <property type="protein sequence ID" value="QOD58909.1"/>
    <property type="molecule type" value="Genomic_DNA"/>
</dbReference>
<dbReference type="InterPro" id="IPR014115">
    <property type="entry name" value="TrbI_Ftype"/>
</dbReference>
<evidence type="ECO:0000313" key="1">
    <source>
        <dbReference type="EMBL" id="QOD58909.1"/>
    </source>
</evidence>
<geneLocation type="plasmid" evidence="1 2">
    <name>unnamed1</name>
</geneLocation>
<dbReference type="Pfam" id="PF09677">
    <property type="entry name" value="TrbI_Ftype"/>
    <property type="match status" value="1"/>
</dbReference>
<dbReference type="Proteomes" id="UP000516656">
    <property type="component" value="Plasmid unnamed1"/>
</dbReference>
<name>A0A1V1VH34_PHODP</name>
<keyword evidence="1" id="KW-0614">Plasmid</keyword>